<dbReference type="Gene3D" id="3.30.10.20">
    <property type="match status" value="2"/>
</dbReference>
<name>A0ABP1FBP7_9FLAO</name>
<evidence type="ECO:0000259" key="2">
    <source>
        <dbReference type="PROSITE" id="PS51178"/>
    </source>
</evidence>
<dbReference type="Pfam" id="PF03793">
    <property type="entry name" value="PASTA"/>
    <property type="match status" value="1"/>
</dbReference>
<dbReference type="SMART" id="SM00740">
    <property type="entry name" value="PASTA"/>
    <property type="match status" value="2"/>
</dbReference>
<accession>A0ABP1FBP7</accession>
<protein>
    <submittedName>
        <fullName evidence="3">PASTA domain-containing protein</fullName>
    </submittedName>
</protein>
<dbReference type="EMBL" id="CAXJRC010000018">
    <property type="protein sequence ID" value="CAL2106637.1"/>
    <property type="molecule type" value="Genomic_DNA"/>
</dbReference>
<comment type="caution">
    <text evidence="3">The sequence shown here is derived from an EMBL/GenBank/DDBJ whole genome shotgun (WGS) entry which is preliminary data.</text>
</comment>
<reference evidence="3 4" key="1">
    <citation type="submission" date="2024-05" db="EMBL/GenBank/DDBJ databases">
        <authorList>
            <person name="Duchaud E."/>
        </authorList>
    </citation>
    <scope>NUCLEOTIDE SEQUENCE [LARGE SCALE GENOMIC DNA]</scope>
    <source>
        <strain evidence="3">Ena-SAMPLE-TAB-13-05-2024-13:56:06:370-140305</strain>
    </source>
</reference>
<organism evidence="3 4">
    <name type="scientific">Tenacibaculum vairaonense</name>
    <dbReference type="NCBI Taxonomy" id="3137860"/>
    <lineage>
        <taxon>Bacteria</taxon>
        <taxon>Pseudomonadati</taxon>
        <taxon>Bacteroidota</taxon>
        <taxon>Flavobacteriia</taxon>
        <taxon>Flavobacteriales</taxon>
        <taxon>Flavobacteriaceae</taxon>
        <taxon>Tenacibaculum</taxon>
    </lineage>
</organism>
<dbReference type="Proteomes" id="UP001497602">
    <property type="component" value="Unassembled WGS sequence"/>
</dbReference>
<dbReference type="SUPFAM" id="SSF54184">
    <property type="entry name" value="Penicillin-binding protein 2x (pbp-2x), c-terminal domain"/>
    <property type="match status" value="1"/>
</dbReference>
<keyword evidence="4" id="KW-1185">Reference proteome</keyword>
<keyword evidence="1" id="KW-0812">Transmembrane</keyword>
<proteinExistence type="predicted"/>
<dbReference type="PROSITE" id="PS51178">
    <property type="entry name" value="PASTA"/>
    <property type="match status" value="1"/>
</dbReference>
<keyword evidence="1" id="KW-1133">Transmembrane helix</keyword>
<dbReference type="RefSeq" id="WP_348738374.1">
    <property type="nucleotide sequence ID" value="NZ_CAXJRC010000018.1"/>
</dbReference>
<evidence type="ECO:0000313" key="4">
    <source>
        <dbReference type="Proteomes" id="UP001497602"/>
    </source>
</evidence>
<feature type="domain" description="PASTA" evidence="2">
    <location>
        <begin position="48"/>
        <end position="116"/>
    </location>
</feature>
<evidence type="ECO:0000256" key="1">
    <source>
        <dbReference type="SAM" id="Phobius"/>
    </source>
</evidence>
<gene>
    <name evidence="3" type="ORF">T190115A13A_260028</name>
</gene>
<dbReference type="InterPro" id="IPR005543">
    <property type="entry name" value="PASTA_dom"/>
</dbReference>
<evidence type="ECO:0000313" key="3">
    <source>
        <dbReference type="EMBL" id="CAL2106637.1"/>
    </source>
</evidence>
<dbReference type="CDD" id="cd06577">
    <property type="entry name" value="PASTA_pknB"/>
    <property type="match status" value="2"/>
</dbReference>
<feature type="transmembrane region" description="Helical" evidence="1">
    <location>
        <begin position="20"/>
        <end position="42"/>
    </location>
</feature>
<sequence length="193" mass="21880">MSNFSENIKGLLQFLKSKTFLKQLGIAIVSIFAFVFLLKWWLGLTTNHNQKIQVPDLQKMSLANVEQKLNELNLDYIVIDSASYNPNFPKKSVMEQNPEAGDFVKERRKIYLTLNPSKYRDVEIPDLNGRTRRQATTHLQSIGFKVGNDVTWVRDLGKDVVRGLKHKGAKIKPGTKLPKQTTINLILGDGNGN</sequence>
<keyword evidence="1" id="KW-0472">Membrane</keyword>